<reference evidence="2" key="2">
    <citation type="submission" date="2015-08" db="UniProtKB">
        <authorList>
            <consortium name="WormBaseParasite"/>
        </authorList>
    </citation>
    <scope>IDENTIFICATION</scope>
</reference>
<proteinExistence type="predicted"/>
<dbReference type="Proteomes" id="UP000035680">
    <property type="component" value="Unassembled WGS sequence"/>
</dbReference>
<dbReference type="AlphaFoldDB" id="A0A0K0FSN9"/>
<protein>
    <submittedName>
        <fullName evidence="2">Uncharacterized protein</fullName>
    </submittedName>
</protein>
<organism evidence="1 2">
    <name type="scientific">Strongyloides venezuelensis</name>
    <name type="common">Threadworm</name>
    <dbReference type="NCBI Taxonomy" id="75913"/>
    <lineage>
        <taxon>Eukaryota</taxon>
        <taxon>Metazoa</taxon>
        <taxon>Ecdysozoa</taxon>
        <taxon>Nematoda</taxon>
        <taxon>Chromadorea</taxon>
        <taxon>Rhabditida</taxon>
        <taxon>Tylenchina</taxon>
        <taxon>Panagrolaimomorpha</taxon>
        <taxon>Strongyloidoidea</taxon>
        <taxon>Strongyloididae</taxon>
        <taxon>Strongyloides</taxon>
    </lineage>
</organism>
<evidence type="ECO:0000313" key="2">
    <source>
        <dbReference type="WBParaSite" id="SVE_1399200.1"/>
    </source>
</evidence>
<reference evidence="1" key="1">
    <citation type="submission" date="2014-07" db="EMBL/GenBank/DDBJ databases">
        <authorList>
            <person name="Martin A.A"/>
            <person name="De Silva N."/>
        </authorList>
    </citation>
    <scope>NUCLEOTIDE SEQUENCE</scope>
</reference>
<name>A0A0K0FSN9_STRVS</name>
<accession>A0A0K0FSN9</accession>
<keyword evidence="1" id="KW-1185">Reference proteome</keyword>
<sequence>MLKTQNKAPLEPSKKSTTNITMVKSLNSVIKIKNVRVRRLEASEIPYISDTNAFKDVILLDSSIPKLEGKSPTTRPLPTESVDMEEDNTIEIDPVTGCRLVGDPLKFEFLTLEKLAALNNSTDPSMISNCLEEERCNRFSLDFNPLSR</sequence>
<evidence type="ECO:0000313" key="1">
    <source>
        <dbReference type="Proteomes" id="UP000035680"/>
    </source>
</evidence>
<dbReference type="STRING" id="75913.A0A0K0FSN9"/>
<dbReference type="WBParaSite" id="SVE_1399200.1">
    <property type="protein sequence ID" value="SVE_1399200.1"/>
    <property type="gene ID" value="SVE_1399200"/>
</dbReference>